<dbReference type="STRING" id="42156.A0A3P6T8B1"/>
<dbReference type="Proteomes" id="UP000277928">
    <property type="component" value="Unassembled WGS sequence"/>
</dbReference>
<dbReference type="PROSITE" id="PS00640">
    <property type="entry name" value="THIOL_PROTEASE_ASN"/>
    <property type="match status" value="1"/>
</dbReference>
<feature type="signal peptide" evidence="2">
    <location>
        <begin position="1"/>
        <end position="22"/>
    </location>
</feature>
<dbReference type="InterPro" id="IPR013128">
    <property type="entry name" value="Peptidase_C1A"/>
</dbReference>
<feature type="domain" description="Peptidase C1A papain C-terminal" evidence="3">
    <location>
        <begin position="131"/>
        <end position="342"/>
    </location>
</feature>
<dbReference type="Gene3D" id="3.90.70.10">
    <property type="entry name" value="Cysteine proteinases"/>
    <property type="match status" value="1"/>
</dbReference>
<dbReference type="SMART" id="SM00645">
    <property type="entry name" value="Pept_C1"/>
    <property type="match status" value="1"/>
</dbReference>
<dbReference type="Pfam" id="PF00112">
    <property type="entry name" value="Peptidase_C1"/>
    <property type="match status" value="1"/>
</dbReference>
<organism evidence="5 6">
    <name type="scientific">Litomosoides sigmodontis</name>
    <name type="common">Filarial nematode worm</name>
    <dbReference type="NCBI Taxonomy" id="42156"/>
    <lineage>
        <taxon>Eukaryota</taxon>
        <taxon>Metazoa</taxon>
        <taxon>Ecdysozoa</taxon>
        <taxon>Nematoda</taxon>
        <taxon>Chromadorea</taxon>
        <taxon>Rhabditida</taxon>
        <taxon>Spirurina</taxon>
        <taxon>Spiruromorpha</taxon>
        <taxon>Filarioidea</taxon>
        <taxon>Onchocercidae</taxon>
        <taxon>Litomosoides</taxon>
    </lineage>
</organism>
<evidence type="ECO:0008006" key="7">
    <source>
        <dbReference type="Google" id="ProtNLM"/>
    </source>
</evidence>
<dbReference type="OrthoDB" id="5853139at2759"/>
<dbReference type="GO" id="GO:0008234">
    <property type="term" value="F:cysteine-type peptidase activity"/>
    <property type="evidence" value="ECO:0007669"/>
    <property type="project" value="InterPro"/>
</dbReference>
<dbReference type="GO" id="GO:0006508">
    <property type="term" value="P:proteolysis"/>
    <property type="evidence" value="ECO:0007669"/>
    <property type="project" value="InterPro"/>
</dbReference>
<gene>
    <name evidence="5" type="ORF">NLS_LOCUS6594</name>
</gene>
<dbReference type="InterPro" id="IPR025661">
    <property type="entry name" value="Pept_asp_AS"/>
</dbReference>
<dbReference type="AlphaFoldDB" id="A0A3P6T8B1"/>
<sequence>MGHYHQTVLLLIAINFIFNSESSVHNEFKALSHSKLRQLYSKHYDGYTKFVTEYKQGIEDDRPEPHRLLAYAKNMEEIKKHNQLYKQGKSSFMLGLTSMSDMTDEDLEEEFPVVEFDDTESHFPPNLTADLPAEVNWVTRNYVTKVRNLRSDRTCSSTRGAASSVANVLEALVKSRTKKLRSLSMQELLDCGDTSRCNAPGNLRQYADYITKQKGIVRPTSYSTTNRRQSCPPRGRRYGNANAILSIQDSKLLLFKALLSKGPVATRILLTPKFMNYKKGVFFDKSSSPRHFSHTVLAVGYKDNYILLKNSWGTDWGEKGYMRITTDAKQNCNIFLHSIAVL</sequence>
<dbReference type="InterPro" id="IPR013201">
    <property type="entry name" value="Prot_inhib_I29"/>
</dbReference>
<feature type="domain" description="Cathepsin propeptide inhibitor" evidence="4">
    <location>
        <begin position="47"/>
        <end position="107"/>
    </location>
</feature>
<dbReference type="CDD" id="cd02248">
    <property type="entry name" value="Peptidase_C1A"/>
    <property type="match status" value="1"/>
</dbReference>
<protein>
    <recommendedName>
        <fullName evidence="7">Cathepsin propeptide inhibitor domain-containing protein</fullName>
    </recommendedName>
</protein>
<proteinExistence type="inferred from homology"/>
<dbReference type="SUPFAM" id="SSF54001">
    <property type="entry name" value="Cysteine proteinases"/>
    <property type="match status" value="1"/>
</dbReference>
<dbReference type="InterPro" id="IPR000668">
    <property type="entry name" value="Peptidase_C1A_C"/>
</dbReference>
<dbReference type="InterPro" id="IPR039417">
    <property type="entry name" value="Peptidase_C1A_papain-like"/>
</dbReference>
<evidence type="ECO:0000256" key="1">
    <source>
        <dbReference type="ARBA" id="ARBA00008455"/>
    </source>
</evidence>
<reference evidence="5 6" key="1">
    <citation type="submission" date="2018-08" db="EMBL/GenBank/DDBJ databases">
        <authorList>
            <person name="Laetsch R D."/>
            <person name="Stevens L."/>
            <person name="Kumar S."/>
            <person name="Blaxter L. M."/>
        </authorList>
    </citation>
    <scope>NUCLEOTIDE SEQUENCE [LARGE SCALE GENOMIC DNA]</scope>
</reference>
<accession>A0A3P6T8B1</accession>
<dbReference type="OMA" id="MPRINDD"/>
<evidence type="ECO:0000256" key="2">
    <source>
        <dbReference type="SAM" id="SignalP"/>
    </source>
</evidence>
<dbReference type="SMART" id="SM00848">
    <property type="entry name" value="Inhibitor_I29"/>
    <property type="match status" value="1"/>
</dbReference>
<dbReference type="Pfam" id="PF08246">
    <property type="entry name" value="Inhibitor_I29"/>
    <property type="match status" value="1"/>
</dbReference>
<evidence type="ECO:0000259" key="4">
    <source>
        <dbReference type="SMART" id="SM00848"/>
    </source>
</evidence>
<name>A0A3P6T8B1_LITSI</name>
<keyword evidence="6" id="KW-1185">Reference proteome</keyword>
<dbReference type="PANTHER" id="PTHR12411">
    <property type="entry name" value="CYSTEINE PROTEASE FAMILY C1-RELATED"/>
    <property type="match status" value="1"/>
</dbReference>
<comment type="similarity">
    <text evidence="1">Belongs to the peptidase C1 family.</text>
</comment>
<evidence type="ECO:0000313" key="6">
    <source>
        <dbReference type="Proteomes" id="UP000277928"/>
    </source>
</evidence>
<dbReference type="EMBL" id="UYRX01000595">
    <property type="protein sequence ID" value="VDK84302.1"/>
    <property type="molecule type" value="Genomic_DNA"/>
</dbReference>
<keyword evidence="2" id="KW-0732">Signal</keyword>
<dbReference type="InterPro" id="IPR038765">
    <property type="entry name" value="Papain-like_cys_pep_sf"/>
</dbReference>
<feature type="chain" id="PRO_5018717902" description="Cathepsin propeptide inhibitor domain-containing protein" evidence="2">
    <location>
        <begin position="23"/>
        <end position="342"/>
    </location>
</feature>
<evidence type="ECO:0000259" key="3">
    <source>
        <dbReference type="SMART" id="SM00645"/>
    </source>
</evidence>
<evidence type="ECO:0000313" key="5">
    <source>
        <dbReference type="EMBL" id="VDK84302.1"/>
    </source>
</evidence>